<organism evidence="1 2">
    <name type="scientific">Hypoxylon rubiginosum</name>
    <dbReference type="NCBI Taxonomy" id="110542"/>
    <lineage>
        <taxon>Eukaryota</taxon>
        <taxon>Fungi</taxon>
        <taxon>Dikarya</taxon>
        <taxon>Ascomycota</taxon>
        <taxon>Pezizomycotina</taxon>
        <taxon>Sordariomycetes</taxon>
        <taxon>Xylariomycetidae</taxon>
        <taxon>Xylariales</taxon>
        <taxon>Hypoxylaceae</taxon>
        <taxon>Hypoxylon</taxon>
    </lineage>
</organism>
<keyword evidence="2" id="KW-1185">Reference proteome</keyword>
<name>A0ACB9Z8E2_9PEZI</name>
<dbReference type="Proteomes" id="UP001497700">
    <property type="component" value="Unassembled WGS sequence"/>
</dbReference>
<protein>
    <submittedName>
        <fullName evidence="1">Uncharacterized protein</fullName>
    </submittedName>
</protein>
<evidence type="ECO:0000313" key="2">
    <source>
        <dbReference type="Proteomes" id="UP001497700"/>
    </source>
</evidence>
<sequence>MAEDESMTTCEGMPPDGSIAIANWGGDNSAIYYTDTSYGVRQRTYDQGIWDGGTTSDIIFTAKTSTPLAAMQWFTNKDSPANYTNSIRFYHLDQMCYMKEMCWNGGTSGWTTATKASKGGWFSGELDETSAVTAGNSKMASVSYAGCLRVIYQEPGPDGYLREHCRNHTEPWFVGKRLPCPAGTRPYSGTAIAAVSRNPSAPEVFVFFQCEDSNVYMAKYNGAWSVGGPLFKAQRGSGLAAVIRPSENAIQVFCANEYGTLTKHKGEPGEWKTTPGTQVLLENTAIAGRVYKRKADDKEMVALVFVLKTTGLSQSAACRTEQGRRVFEGRNVPHFLNLTHKAYHSEDGFVGGGGFDDDDD</sequence>
<accession>A0ACB9Z8E2</accession>
<dbReference type="EMBL" id="MU393447">
    <property type="protein sequence ID" value="KAI4867435.1"/>
    <property type="molecule type" value="Genomic_DNA"/>
</dbReference>
<reference evidence="1 2" key="1">
    <citation type="journal article" date="2022" name="New Phytol.">
        <title>Ecological generalism drives hyperdiversity of secondary metabolite gene clusters in xylarialean endophytes.</title>
        <authorList>
            <person name="Franco M.E.E."/>
            <person name="Wisecaver J.H."/>
            <person name="Arnold A.E."/>
            <person name="Ju Y.M."/>
            <person name="Slot J.C."/>
            <person name="Ahrendt S."/>
            <person name="Moore L.P."/>
            <person name="Eastman K.E."/>
            <person name="Scott K."/>
            <person name="Konkel Z."/>
            <person name="Mondo S.J."/>
            <person name="Kuo A."/>
            <person name="Hayes R.D."/>
            <person name="Haridas S."/>
            <person name="Andreopoulos B."/>
            <person name="Riley R."/>
            <person name="LaButti K."/>
            <person name="Pangilinan J."/>
            <person name="Lipzen A."/>
            <person name="Amirebrahimi M."/>
            <person name="Yan J."/>
            <person name="Adam C."/>
            <person name="Keymanesh K."/>
            <person name="Ng V."/>
            <person name="Louie K."/>
            <person name="Northen T."/>
            <person name="Drula E."/>
            <person name="Henrissat B."/>
            <person name="Hsieh H.M."/>
            <person name="Youens-Clark K."/>
            <person name="Lutzoni F."/>
            <person name="Miadlikowska J."/>
            <person name="Eastwood D.C."/>
            <person name="Hamelin R.C."/>
            <person name="Grigoriev I.V."/>
            <person name="U'Ren J.M."/>
        </authorList>
    </citation>
    <scope>NUCLEOTIDE SEQUENCE [LARGE SCALE GENOMIC DNA]</scope>
    <source>
        <strain evidence="1 2">CBS 119005</strain>
    </source>
</reference>
<comment type="caution">
    <text evidence="1">The sequence shown here is derived from an EMBL/GenBank/DDBJ whole genome shotgun (WGS) entry which is preliminary data.</text>
</comment>
<gene>
    <name evidence="1" type="ORF">F4820DRAFT_413615</name>
</gene>
<evidence type="ECO:0000313" key="1">
    <source>
        <dbReference type="EMBL" id="KAI4867435.1"/>
    </source>
</evidence>
<proteinExistence type="predicted"/>